<dbReference type="EMBL" id="CP096021">
    <property type="protein sequence ID" value="UPM44786.1"/>
    <property type="molecule type" value="Genomic_DNA"/>
</dbReference>
<proteinExistence type="predicted"/>
<protein>
    <submittedName>
        <fullName evidence="1">Uncharacterized protein</fullName>
    </submittedName>
</protein>
<organism evidence="1 2">
    <name type="scientific">Halocatena salina</name>
    <dbReference type="NCBI Taxonomy" id="2934340"/>
    <lineage>
        <taxon>Archaea</taxon>
        <taxon>Methanobacteriati</taxon>
        <taxon>Methanobacteriota</taxon>
        <taxon>Stenosarchaea group</taxon>
        <taxon>Halobacteria</taxon>
        <taxon>Halobacteriales</taxon>
        <taxon>Natronomonadaceae</taxon>
        <taxon>Halocatena</taxon>
    </lineage>
</organism>
<dbReference type="RefSeq" id="WP_247995440.1">
    <property type="nucleotide sequence ID" value="NZ_CP096021.1"/>
</dbReference>
<keyword evidence="1" id="KW-0614">Plasmid</keyword>
<dbReference type="KEGG" id="haad:MW046_15410"/>
<dbReference type="GeneID" id="71929463"/>
<accession>A0A8U0A7H5</accession>
<evidence type="ECO:0000313" key="1">
    <source>
        <dbReference type="EMBL" id="UPM44786.1"/>
    </source>
</evidence>
<sequence length="62" mass="6889">MNAPSLNVLIVQVTIWEGRSSIHPARYVIERFNENGTLIDGTYEDWLEQFVPSAVGTPEAGV</sequence>
<dbReference type="AlphaFoldDB" id="A0A8U0A7H5"/>
<evidence type="ECO:0000313" key="2">
    <source>
        <dbReference type="Proteomes" id="UP000831768"/>
    </source>
</evidence>
<name>A0A8U0A7H5_9EURY</name>
<reference evidence="1" key="1">
    <citation type="submission" date="2022-04" db="EMBL/GenBank/DDBJ databases">
        <title>Halocatena sp. nov., isolated from a salt lake.</title>
        <authorList>
            <person name="Cui H.-L."/>
        </authorList>
    </citation>
    <scope>NUCLEOTIDE SEQUENCE</scope>
    <source>
        <strain evidence="1">AD-1</strain>
        <plasmid evidence="1">unnamed2</plasmid>
    </source>
</reference>
<geneLocation type="plasmid" evidence="1 2">
    <name>unnamed2</name>
</geneLocation>
<gene>
    <name evidence="1" type="ORF">MW046_15410</name>
</gene>
<keyword evidence="2" id="KW-1185">Reference proteome</keyword>
<dbReference type="Proteomes" id="UP000831768">
    <property type="component" value="Plasmid unnamed2"/>
</dbReference>